<evidence type="ECO:0000313" key="2">
    <source>
        <dbReference type="EMBL" id="CAJ0595591.1"/>
    </source>
</evidence>
<evidence type="ECO:0000313" key="3">
    <source>
        <dbReference type="Proteomes" id="UP001176961"/>
    </source>
</evidence>
<protein>
    <submittedName>
        <fullName evidence="2">Uncharacterized protein</fullName>
    </submittedName>
</protein>
<dbReference type="Proteomes" id="UP001176961">
    <property type="component" value="Unassembled WGS sequence"/>
</dbReference>
<proteinExistence type="predicted"/>
<comment type="caution">
    <text evidence="2">The sequence shown here is derived from an EMBL/GenBank/DDBJ whole genome shotgun (WGS) entry which is preliminary data.</text>
</comment>
<dbReference type="AlphaFoldDB" id="A0AA36GNU2"/>
<feature type="region of interest" description="Disordered" evidence="1">
    <location>
        <begin position="205"/>
        <end position="288"/>
    </location>
</feature>
<keyword evidence="3" id="KW-1185">Reference proteome</keyword>
<gene>
    <name evidence="2" type="ORF">CYNAS_LOCUS7574</name>
</gene>
<feature type="compositionally biased region" description="Polar residues" evidence="1">
    <location>
        <begin position="215"/>
        <end position="231"/>
    </location>
</feature>
<feature type="compositionally biased region" description="Low complexity" evidence="1">
    <location>
        <begin position="260"/>
        <end position="272"/>
    </location>
</feature>
<name>A0AA36GNU2_CYLNA</name>
<organism evidence="2 3">
    <name type="scientific">Cylicocyclus nassatus</name>
    <name type="common">Nematode worm</name>
    <dbReference type="NCBI Taxonomy" id="53992"/>
    <lineage>
        <taxon>Eukaryota</taxon>
        <taxon>Metazoa</taxon>
        <taxon>Ecdysozoa</taxon>
        <taxon>Nematoda</taxon>
        <taxon>Chromadorea</taxon>
        <taxon>Rhabditida</taxon>
        <taxon>Rhabditina</taxon>
        <taxon>Rhabditomorpha</taxon>
        <taxon>Strongyloidea</taxon>
        <taxon>Strongylidae</taxon>
        <taxon>Cylicocyclus</taxon>
    </lineage>
</organism>
<evidence type="ECO:0000256" key="1">
    <source>
        <dbReference type="SAM" id="MobiDB-lite"/>
    </source>
</evidence>
<dbReference type="EMBL" id="CATQJL010000112">
    <property type="protein sequence ID" value="CAJ0595591.1"/>
    <property type="molecule type" value="Genomic_DNA"/>
</dbReference>
<sequence>MALREREGQRLHHPDIFTQRTDYDLLAYYNQALARKEQLSHLDGDDMPTNSIILALPKAFERVRTEVVAEDSVKFVVYNHLDDMADQLNKIPISAAMLWVWPEKMPRSDQMRRSMQAVERHLQCGGTLDCFPPPFEKARKEEWEELRKVCVEVVRMLTGPARGFDAKQVLPQGFVDYEMKPYWCSRYQFNLNKPKDIKHTYTKKYGVPKEDDQTDNTGRAANVQKAQSNQEIRVPPQSRPLETQSRGAVHSPTPLPQQCSSRTSTSSRSRASNPQDPKGSTTQQGILNAGCPGRSLVWYKIISDKDEGRRGEYCSRSQPYIPRYLAALQAGGGLAAAHKGREGKRGIQRPRYLFRVAALHRGPATTVMLGKTRAVLRIQL</sequence>
<feature type="compositionally biased region" description="Polar residues" evidence="1">
    <location>
        <begin position="273"/>
        <end position="286"/>
    </location>
</feature>
<reference evidence="2" key="1">
    <citation type="submission" date="2023-07" db="EMBL/GenBank/DDBJ databases">
        <authorList>
            <consortium name="CYATHOMIX"/>
        </authorList>
    </citation>
    <scope>NUCLEOTIDE SEQUENCE</scope>
    <source>
        <strain evidence="2">N/A</strain>
    </source>
</reference>
<accession>A0AA36GNU2</accession>